<dbReference type="Proteomes" id="UP000646911">
    <property type="component" value="Unassembled WGS sequence"/>
</dbReference>
<dbReference type="RefSeq" id="WP_186954140.1">
    <property type="nucleotide sequence ID" value="NZ_JACOFX010000006.1"/>
</dbReference>
<keyword evidence="3" id="KW-1185">Reference proteome</keyword>
<dbReference type="EMBL" id="JACOFX010000006">
    <property type="protein sequence ID" value="MBC3908584.1"/>
    <property type="molecule type" value="Genomic_DNA"/>
</dbReference>
<organism evidence="2 3">
    <name type="scientific">Undibacterium umbellatum</name>
    <dbReference type="NCBI Taxonomy" id="2762300"/>
    <lineage>
        <taxon>Bacteria</taxon>
        <taxon>Pseudomonadati</taxon>
        <taxon>Pseudomonadota</taxon>
        <taxon>Betaproteobacteria</taxon>
        <taxon>Burkholderiales</taxon>
        <taxon>Oxalobacteraceae</taxon>
        <taxon>Undibacterium</taxon>
    </lineage>
</organism>
<name>A0ABR6Z9Z5_9BURK</name>
<sequence length="192" mass="21828">MNVLRARFRTRLIIALLCLQANLSFAQSADSSLDVKELCKQVFCRTPSFTLQLNNKDVFEGAFETPLPVLINKKLISVFPGETVFIEASINNGAIRLEQAVSTNAHPERTLVFKFQQMDKKKDMLLEVENPFPEDIKFKMGYMQTNSSKIYATSSCPVSGKLKLFEHWPYPIYQLLITQAKVLSQSDKKVCN</sequence>
<evidence type="ECO:0000313" key="3">
    <source>
        <dbReference type="Proteomes" id="UP000646911"/>
    </source>
</evidence>
<feature type="chain" id="PRO_5046383302" evidence="1">
    <location>
        <begin position="27"/>
        <end position="192"/>
    </location>
</feature>
<gene>
    <name evidence="2" type="ORF">H8L47_13550</name>
</gene>
<comment type="caution">
    <text evidence="2">The sequence shown here is derived from an EMBL/GenBank/DDBJ whole genome shotgun (WGS) entry which is preliminary data.</text>
</comment>
<evidence type="ECO:0000313" key="2">
    <source>
        <dbReference type="EMBL" id="MBC3908584.1"/>
    </source>
</evidence>
<evidence type="ECO:0000256" key="1">
    <source>
        <dbReference type="SAM" id="SignalP"/>
    </source>
</evidence>
<protein>
    <submittedName>
        <fullName evidence="2">Uncharacterized protein</fullName>
    </submittedName>
</protein>
<feature type="signal peptide" evidence="1">
    <location>
        <begin position="1"/>
        <end position="26"/>
    </location>
</feature>
<reference evidence="2 3" key="1">
    <citation type="submission" date="2020-08" db="EMBL/GenBank/DDBJ databases">
        <title>Novel species isolated from subtropical streams in China.</title>
        <authorList>
            <person name="Lu H."/>
        </authorList>
    </citation>
    <scope>NUCLEOTIDE SEQUENCE [LARGE SCALE GENOMIC DNA]</scope>
    <source>
        <strain evidence="2 3">NL8W</strain>
    </source>
</reference>
<accession>A0ABR6Z9Z5</accession>
<keyword evidence="1" id="KW-0732">Signal</keyword>
<proteinExistence type="predicted"/>